<evidence type="ECO:0000259" key="5">
    <source>
        <dbReference type="PROSITE" id="PS50103"/>
    </source>
</evidence>
<name>A0AAN6XXP4_9PEZI</name>
<evidence type="ECO:0000313" key="6">
    <source>
        <dbReference type="EMBL" id="KAK4207500.1"/>
    </source>
</evidence>
<evidence type="ECO:0000256" key="4">
    <source>
        <dbReference type="PROSITE-ProRule" id="PRU00723"/>
    </source>
</evidence>
<evidence type="ECO:0000256" key="3">
    <source>
        <dbReference type="ARBA" id="ARBA00022833"/>
    </source>
</evidence>
<keyword evidence="7" id="KW-1185">Reference proteome</keyword>
<comment type="caution">
    <text evidence="6">The sequence shown here is derived from an EMBL/GenBank/DDBJ whole genome shotgun (WGS) entry which is preliminary data.</text>
</comment>
<reference evidence="6" key="1">
    <citation type="journal article" date="2023" name="Mol. Phylogenet. Evol.">
        <title>Genome-scale phylogeny and comparative genomics of the fungal order Sordariales.</title>
        <authorList>
            <person name="Hensen N."/>
            <person name="Bonometti L."/>
            <person name="Westerberg I."/>
            <person name="Brannstrom I.O."/>
            <person name="Guillou S."/>
            <person name="Cros-Aarteil S."/>
            <person name="Calhoun S."/>
            <person name="Haridas S."/>
            <person name="Kuo A."/>
            <person name="Mondo S."/>
            <person name="Pangilinan J."/>
            <person name="Riley R."/>
            <person name="LaButti K."/>
            <person name="Andreopoulos B."/>
            <person name="Lipzen A."/>
            <person name="Chen C."/>
            <person name="Yan M."/>
            <person name="Daum C."/>
            <person name="Ng V."/>
            <person name="Clum A."/>
            <person name="Steindorff A."/>
            <person name="Ohm R.A."/>
            <person name="Martin F."/>
            <person name="Silar P."/>
            <person name="Natvig D.O."/>
            <person name="Lalanne C."/>
            <person name="Gautier V."/>
            <person name="Ament-Velasquez S.L."/>
            <person name="Kruys A."/>
            <person name="Hutchinson M.I."/>
            <person name="Powell A.J."/>
            <person name="Barry K."/>
            <person name="Miller A.N."/>
            <person name="Grigoriev I.V."/>
            <person name="Debuchy R."/>
            <person name="Gladieux P."/>
            <person name="Hiltunen Thoren M."/>
            <person name="Johannesson H."/>
        </authorList>
    </citation>
    <scope>NUCLEOTIDE SEQUENCE</scope>
    <source>
        <strain evidence="6">PSN293</strain>
    </source>
</reference>
<dbReference type="Gene3D" id="3.30.1370.210">
    <property type="match status" value="1"/>
</dbReference>
<dbReference type="GO" id="GO:0008270">
    <property type="term" value="F:zinc ion binding"/>
    <property type="evidence" value="ECO:0007669"/>
    <property type="project" value="UniProtKB-KW"/>
</dbReference>
<organism evidence="6 7">
    <name type="scientific">Rhypophila decipiens</name>
    <dbReference type="NCBI Taxonomy" id="261697"/>
    <lineage>
        <taxon>Eukaryota</taxon>
        <taxon>Fungi</taxon>
        <taxon>Dikarya</taxon>
        <taxon>Ascomycota</taxon>
        <taxon>Pezizomycotina</taxon>
        <taxon>Sordariomycetes</taxon>
        <taxon>Sordariomycetidae</taxon>
        <taxon>Sordariales</taxon>
        <taxon>Naviculisporaceae</taxon>
        <taxon>Rhypophila</taxon>
    </lineage>
</organism>
<evidence type="ECO:0000313" key="7">
    <source>
        <dbReference type="Proteomes" id="UP001301769"/>
    </source>
</evidence>
<dbReference type="PROSITE" id="PS50103">
    <property type="entry name" value="ZF_C3H1"/>
    <property type="match status" value="1"/>
</dbReference>
<dbReference type="Proteomes" id="UP001301769">
    <property type="component" value="Unassembled WGS sequence"/>
</dbReference>
<keyword evidence="1 4" id="KW-0479">Metal-binding</keyword>
<dbReference type="SUPFAM" id="SSF90229">
    <property type="entry name" value="CCCH zinc finger"/>
    <property type="match status" value="1"/>
</dbReference>
<dbReference type="EMBL" id="MU858291">
    <property type="protein sequence ID" value="KAK4207500.1"/>
    <property type="molecule type" value="Genomic_DNA"/>
</dbReference>
<dbReference type="Pfam" id="PF00642">
    <property type="entry name" value="zf-CCCH"/>
    <property type="match status" value="1"/>
</dbReference>
<accession>A0AAN6XXP4</accession>
<protein>
    <recommendedName>
        <fullName evidence="5">C3H1-type domain-containing protein</fullName>
    </recommendedName>
</protein>
<keyword evidence="3 4" id="KW-0862">Zinc</keyword>
<dbReference type="InterPro" id="IPR000571">
    <property type="entry name" value="Znf_CCCH"/>
</dbReference>
<dbReference type="AlphaFoldDB" id="A0AAN6XXP4"/>
<evidence type="ECO:0000256" key="1">
    <source>
        <dbReference type="ARBA" id="ARBA00022723"/>
    </source>
</evidence>
<proteinExistence type="predicted"/>
<sequence length="364" mass="39826">MAYMPQAIPSGTTVEAVLNLAQNVAHDFGSAPAIFSSGERAAIELAAELGSYQQLASALIHPVSPLTANLIPCRDALENMASIRQKYPHGRNAKLGLSDSLQWNTKDKREFEVQVAKLREDTGRLRELVRELQRSVIESLKRNTPYAPNNIKSKANLPKCPNGPGCRTPSCGFNFNHPRAASCEDGKNCSRLGCQLFHPKAAFCDKGPSCSMVGCEKAHPWPREASWTGPGGSQAAPTRRLINVTGSSTHNFAQPPSARVIQETPRGPTNTNNYGQQQWCKLRFDCPGGYNGQCPLKHPRRTPCWDFQRGNCPRGASCTFYHGEAEVSQVNTTQYVAELSGISTSQAVAELPGNYVAELPERRY</sequence>
<dbReference type="InterPro" id="IPR036855">
    <property type="entry name" value="Znf_CCCH_sf"/>
</dbReference>
<dbReference type="Gene3D" id="4.10.1000.40">
    <property type="match status" value="1"/>
</dbReference>
<feature type="zinc finger region" description="C3H1-type" evidence="4">
    <location>
        <begin position="299"/>
        <end position="325"/>
    </location>
</feature>
<keyword evidence="2 4" id="KW-0863">Zinc-finger</keyword>
<dbReference type="SMART" id="SM00356">
    <property type="entry name" value="ZnF_C3H1"/>
    <property type="match status" value="1"/>
</dbReference>
<gene>
    <name evidence="6" type="ORF">QBC37DRAFT_392731</name>
</gene>
<evidence type="ECO:0000256" key="2">
    <source>
        <dbReference type="ARBA" id="ARBA00022771"/>
    </source>
</evidence>
<reference evidence="6" key="2">
    <citation type="submission" date="2023-05" db="EMBL/GenBank/DDBJ databases">
        <authorList>
            <consortium name="Lawrence Berkeley National Laboratory"/>
            <person name="Steindorff A."/>
            <person name="Hensen N."/>
            <person name="Bonometti L."/>
            <person name="Westerberg I."/>
            <person name="Brannstrom I.O."/>
            <person name="Guillou S."/>
            <person name="Cros-Aarteil S."/>
            <person name="Calhoun S."/>
            <person name="Haridas S."/>
            <person name="Kuo A."/>
            <person name="Mondo S."/>
            <person name="Pangilinan J."/>
            <person name="Riley R."/>
            <person name="Labutti K."/>
            <person name="Andreopoulos B."/>
            <person name="Lipzen A."/>
            <person name="Chen C."/>
            <person name="Yanf M."/>
            <person name="Daum C."/>
            <person name="Ng V."/>
            <person name="Clum A."/>
            <person name="Ohm R."/>
            <person name="Martin F."/>
            <person name="Silar P."/>
            <person name="Natvig D."/>
            <person name="Lalanne C."/>
            <person name="Gautier V."/>
            <person name="Ament-Velasquez S.L."/>
            <person name="Kruys A."/>
            <person name="Hutchinson M.I."/>
            <person name="Powell A.J."/>
            <person name="Barry K."/>
            <person name="Miller A.N."/>
            <person name="Grigoriev I.V."/>
            <person name="Debuchy R."/>
            <person name="Gladieux P."/>
            <person name="Thoren M.H."/>
            <person name="Johannesson H."/>
        </authorList>
    </citation>
    <scope>NUCLEOTIDE SEQUENCE</scope>
    <source>
        <strain evidence="6">PSN293</strain>
    </source>
</reference>
<feature type="domain" description="C3H1-type" evidence="5">
    <location>
        <begin position="299"/>
        <end position="325"/>
    </location>
</feature>